<dbReference type="Proteomes" id="UP000502248">
    <property type="component" value="Chromosome"/>
</dbReference>
<dbReference type="PANTHER" id="PTHR43570">
    <property type="entry name" value="ALDEHYDE DEHYDROGENASE"/>
    <property type="match status" value="1"/>
</dbReference>
<dbReference type="GO" id="GO:0005737">
    <property type="term" value="C:cytoplasm"/>
    <property type="evidence" value="ECO:0007669"/>
    <property type="project" value="TreeGrafter"/>
</dbReference>
<evidence type="ECO:0000313" key="9">
    <source>
        <dbReference type="EMBL" id="QJD88167.1"/>
    </source>
</evidence>
<dbReference type="InterPro" id="IPR012394">
    <property type="entry name" value="Aldehyde_DH_NAD(P)"/>
</dbReference>
<evidence type="ECO:0000256" key="6">
    <source>
        <dbReference type="PROSITE-ProRule" id="PRU10007"/>
    </source>
</evidence>
<name>A0A7Z2VRV3_9BACL</name>
<dbReference type="InterPro" id="IPR029510">
    <property type="entry name" value="Ald_DH_CS_GLU"/>
</dbReference>
<dbReference type="Gene3D" id="3.40.309.10">
    <property type="entry name" value="Aldehyde Dehydrogenase, Chain A, domain 2"/>
    <property type="match status" value="1"/>
</dbReference>
<dbReference type="PROSITE" id="PS00687">
    <property type="entry name" value="ALDEHYDE_DEHYDR_GLU"/>
    <property type="match status" value="1"/>
</dbReference>
<evidence type="ECO:0000256" key="7">
    <source>
        <dbReference type="RuleBase" id="RU003345"/>
    </source>
</evidence>
<organism evidence="9 10">
    <name type="scientific">Cohnella herbarum</name>
    <dbReference type="NCBI Taxonomy" id="2728023"/>
    <lineage>
        <taxon>Bacteria</taxon>
        <taxon>Bacillati</taxon>
        <taxon>Bacillota</taxon>
        <taxon>Bacilli</taxon>
        <taxon>Bacillales</taxon>
        <taxon>Paenibacillaceae</taxon>
        <taxon>Cohnella</taxon>
    </lineage>
</organism>
<dbReference type="GO" id="GO:0006081">
    <property type="term" value="P:aldehyde metabolic process"/>
    <property type="evidence" value="ECO:0007669"/>
    <property type="project" value="InterPro"/>
</dbReference>
<evidence type="ECO:0000256" key="2">
    <source>
        <dbReference type="ARBA" id="ARBA00023002"/>
    </source>
</evidence>
<dbReference type="FunFam" id="3.40.605.10:FF:000004">
    <property type="entry name" value="Aldehyde dehydrogenase"/>
    <property type="match status" value="1"/>
</dbReference>
<keyword evidence="3" id="KW-0520">NAD</keyword>
<dbReference type="PIRSF" id="PIRSF036492">
    <property type="entry name" value="ALDH"/>
    <property type="match status" value="1"/>
</dbReference>
<dbReference type="KEGG" id="cheb:HH215_15385"/>
<dbReference type="GO" id="GO:0004029">
    <property type="term" value="F:aldehyde dehydrogenase (NAD+) activity"/>
    <property type="evidence" value="ECO:0007669"/>
    <property type="project" value="TreeGrafter"/>
</dbReference>
<dbReference type="EMBL" id="CP051680">
    <property type="protein sequence ID" value="QJD88167.1"/>
    <property type="molecule type" value="Genomic_DNA"/>
</dbReference>
<dbReference type="AlphaFoldDB" id="A0A7Z2VRV3"/>
<dbReference type="Pfam" id="PF00171">
    <property type="entry name" value="Aldedh"/>
    <property type="match status" value="1"/>
</dbReference>
<keyword evidence="2 4" id="KW-0560">Oxidoreductase</keyword>
<feature type="active site" evidence="5">
    <location>
        <position position="238"/>
    </location>
</feature>
<dbReference type="Gene3D" id="3.40.605.10">
    <property type="entry name" value="Aldehyde Dehydrogenase, Chain A, domain 1"/>
    <property type="match status" value="1"/>
</dbReference>
<feature type="active site" evidence="5 6">
    <location>
        <position position="204"/>
    </location>
</feature>
<reference evidence="9 10" key="1">
    <citation type="submission" date="2020-04" db="EMBL/GenBank/DDBJ databases">
        <title>Genome sequencing of novel species.</title>
        <authorList>
            <person name="Heo J."/>
            <person name="Kim S.-J."/>
            <person name="Kim J.-S."/>
            <person name="Hong S.-B."/>
            <person name="Kwon S.-W."/>
        </authorList>
    </citation>
    <scope>NUCLEOTIDE SEQUENCE [LARGE SCALE GENOMIC DNA]</scope>
    <source>
        <strain evidence="9 10">MFER-1</strain>
    </source>
</reference>
<evidence type="ECO:0000259" key="8">
    <source>
        <dbReference type="Pfam" id="PF00171"/>
    </source>
</evidence>
<evidence type="ECO:0000256" key="4">
    <source>
        <dbReference type="PIRNR" id="PIRNR036492"/>
    </source>
</evidence>
<evidence type="ECO:0000313" key="10">
    <source>
        <dbReference type="Proteomes" id="UP000502248"/>
    </source>
</evidence>
<protein>
    <recommendedName>
        <fullName evidence="4">Aldehyde dehydrogenase</fullName>
    </recommendedName>
</protein>
<proteinExistence type="inferred from homology"/>
<evidence type="ECO:0000256" key="5">
    <source>
        <dbReference type="PIRSR" id="PIRSR036492-1"/>
    </source>
</evidence>
<dbReference type="PANTHER" id="PTHR43570:SF16">
    <property type="entry name" value="ALDEHYDE DEHYDROGENASE TYPE III, ISOFORM Q"/>
    <property type="match status" value="1"/>
</dbReference>
<evidence type="ECO:0000256" key="1">
    <source>
        <dbReference type="ARBA" id="ARBA00009986"/>
    </source>
</evidence>
<dbReference type="InterPro" id="IPR016162">
    <property type="entry name" value="Ald_DH_N"/>
</dbReference>
<accession>A0A7Z2VRV3</accession>
<feature type="domain" description="Aldehyde dehydrogenase" evidence="8">
    <location>
        <begin position="14"/>
        <end position="423"/>
    </location>
</feature>
<dbReference type="InterPro" id="IPR015590">
    <property type="entry name" value="Aldehyde_DH_dom"/>
</dbReference>
<dbReference type="SUPFAM" id="SSF53720">
    <property type="entry name" value="ALDH-like"/>
    <property type="match status" value="1"/>
</dbReference>
<comment type="similarity">
    <text evidence="1 4 7">Belongs to the aldehyde dehydrogenase family.</text>
</comment>
<dbReference type="InterPro" id="IPR016161">
    <property type="entry name" value="Ald_DH/histidinol_DH"/>
</dbReference>
<sequence length="451" mass="50321">MISSQQRFYHTGATRSVRFRKEQLLLLRQAAQRLEPEMMDALKQDLNKSEQEAYSTEIGIILNEIRVALRNVRRWSKPKRVRTPLTHIGGSSRIVPEPLGTTLIMGPWNYPLQLMLVPVVSAIAAGNTMVLKPSELAPATSGLLARLIRETFPPEYATVVEGGLETSTELLKRPFDHIFFTGSPAVGRVVMAAAAKSLIPVTLELGGKSPCIVHKDANIELAARRIVFGKWTNAGQTCVAPDYLLVHKEVKTALLNKMSEVIEEFYGREPLQDPDYGKIVNGRHFRRLLDLLDDDVRIVHGGQSDEITGKLAPTILDGVTLESKAMQGEIFGPILPVIVYEGTEEILNTVRAHPKPLALYLFSGSREFQQRIIERIPFGGGCVNDTILHLANPYLPFGGVGTSGIGSYHGEFGFQAFSHYKSILKQSDRFDLPFRYPKSKWGLRMIRKLLR</sequence>
<dbReference type="CDD" id="cd07136">
    <property type="entry name" value="ALDH_YwdH-P39616"/>
    <property type="match status" value="1"/>
</dbReference>
<evidence type="ECO:0000256" key="3">
    <source>
        <dbReference type="ARBA" id="ARBA00023027"/>
    </source>
</evidence>
<dbReference type="InterPro" id="IPR016163">
    <property type="entry name" value="Ald_DH_C"/>
</dbReference>
<keyword evidence="10" id="KW-1185">Reference proteome</keyword>
<dbReference type="FunFam" id="3.40.309.10:FF:000003">
    <property type="entry name" value="Aldehyde dehydrogenase"/>
    <property type="match status" value="1"/>
</dbReference>
<gene>
    <name evidence="9" type="ORF">HH215_15385</name>
</gene>